<keyword evidence="7" id="KW-1185">Reference proteome</keyword>
<dbReference type="GO" id="GO:0043565">
    <property type="term" value="F:sequence-specific DNA binding"/>
    <property type="evidence" value="ECO:0007669"/>
    <property type="project" value="TreeGrafter"/>
</dbReference>
<dbReference type="OrthoDB" id="9804958at2"/>
<dbReference type="FunFam" id="1.10.10.10:FF:000038">
    <property type="entry name" value="Glycine cleavage system transcriptional activator"/>
    <property type="match status" value="1"/>
</dbReference>
<dbReference type="SUPFAM" id="SSF53850">
    <property type="entry name" value="Periplasmic binding protein-like II"/>
    <property type="match status" value="1"/>
</dbReference>
<evidence type="ECO:0000313" key="6">
    <source>
        <dbReference type="EMBL" id="SDW96334.1"/>
    </source>
</evidence>
<evidence type="ECO:0000256" key="2">
    <source>
        <dbReference type="ARBA" id="ARBA00023015"/>
    </source>
</evidence>
<keyword evidence="2" id="KW-0805">Transcription regulation</keyword>
<proteinExistence type="inferred from homology"/>
<comment type="similarity">
    <text evidence="1">Belongs to the LysR transcriptional regulatory family.</text>
</comment>
<dbReference type="Gene3D" id="1.10.10.10">
    <property type="entry name" value="Winged helix-like DNA-binding domain superfamily/Winged helix DNA-binding domain"/>
    <property type="match status" value="1"/>
</dbReference>
<dbReference type="RefSeq" id="WP_074736592.1">
    <property type="nucleotide sequence ID" value="NZ_FNNP01000002.1"/>
</dbReference>
<evidence type="ECO:0000256" key="4">
    <source>
        <dbReference type="ARBA" id="ARBA00023163"/>
    </source>
</evidence>
<feature type="domain" description="HTH lysR-type" evidence="5">
    <location>
        <begin position="9"/>
        <end position="66"/>
    </location>
</feature>
<organism evidence="6 7">
    <name type="scientific">Ruegeria halocynthiae</name>
    <dbReference type="NCBI Taxonomy" id="985054"/>
    <lineage>
        <taxon>Bacteria</taxon>
        <taxon>Pseudomonadati</taxon>
        <taxon>Pseudomonadota</taxon>
        <taxon>Alphaproteobacteria</taxon>
        <taxon>Rhodobacterales</taxon>
        <taxon>Roseobacteraceae</taxon>
        <taxon>Ruegeria</taxon>
    </lineage>
</organism>
<evidence type="ECO:0000259" key="5">
    <source>
        <dbReference type="PROSITE" id="PS50931"/>
    </source>
</evidence>
<dbReference type="PANTHER" id="PTHR30537:SF26">
    <property type="entry name" value="GLYCINE CLEAVAGE SYSTEM TRANSCRIPTIONAL ACTIVATOR"/>
    <property type="match status" value="1"/>
</dbReference>
<dbReference type="Gene3D" id="3.40.190.10">
    <property type="entry name" value="Periplasmic binding protein-like II"/>
    <property type="match status" value="2"/>
</dbReference>
<dbReference type="PANTHER" id="PTHR30537">
    <property type="entry name" value="HTH-TYPE TRANSCRIPTIONAL REGULATOR"/>
    <property type="match status" value="1"/>
</dbReference>
<dbReference type="InterPro" id="IPR058163">
    <property type="entry name" value="LysR-type_TF_proteobact-type"/>
</dbReference>
<dbReference type="AlphaFoldDB" id="A0A1H2XV48"/>
<dbReference type="GO" id="GO:0003700">
    <property type="term" value="F:DNA-binding transcription factor activity"/>
    <property type="evidence" value="ECO:0007669"/>
    <property type="project" value="InterPro"/>
</dbReference>
<dbReference type="InterPro" id="IPR036390">
    <property type="entry name" value="WH_DNA-bd_sf"/>
</dbReference>
<dbReference type="InterPro" id="IPR000847">
    <property type="entry name" value="LysR_HTH_N"/>
</dbReference>
<dbReference type="PROSITE" id="PS50931">
    <property type="entry name" value="HTH_LYSR"/>
    <property type="match status" value="1"/>
</dbReference>
<dbReference type="GO" id="GO:0006351">
    <property type="term" value="P:DNA-templated transcription"/>
    <property type="evidence" value="ECO:0007669"/>
    <property type="project" value="TreeGrafter"/>
</dbReference>
<name>A0A1H2XV48_9RHOB</name>
<reference evidence="7" key="1">
    <citation type="submission" date="2016-10" db="EMBL/GenBank/DDBJ databases">
        <authorList>
            <person name="Varghese N."/>
            <person name="Submissions S."/>
        </authorList>
    </citation>
    <scope>NUCLEOTIDE SEQUENCE [LARGE SCALE GENOMIC DNA]</scope>
    <source>
        <strain evidence="7">DSM 27839</strain>
    </source>
</reference>
<evidence type="ECO:0000313" key="7">
    <source>
        <dbReference type="Proteomes" id="UP000183400"/>
    </source>
</evidence>
<dbReference type="Pfam" id="PF03466">
    <property type="entry name" value="LysR_substrate"/>
    <property type="match status" value="1"/>
</dbReference>
<dbReference type="InterPro" id="IPR005119">
    <property type="entry name" value="LysR_subst-bd"/>
</dbReference>
<dbReference type="Pfam" id="PF00126">
    <property type="entry name" value="HTH_1"/>
    <property type="match status" value="1"/>
</dbReference>
<gene>
    <name evidence="6" type="ORF">SAMN05444358_10256</name>
</gene>
<evidence type="ECO:0000256" key="1">
    <source>
        <dbReference type="ARBA" id="ARBA00009437"/>
    </source>
</evidence>
<sequence>MSNRPYDLPPVSSLISFEAAARHVSFKTAAEELNVTPAAISHQVKALENELQCTLFLRHHRGVELTESGAYLLVALQRGFEDISEALGQLRRRYDQKGVTIRSTTAVSSLWLTPRLAQFWKQYGHVSVTQVVTDLGIDTSRCDLSIHYGDTCRETGIFKTLFHDNIMALCSPRFAEHNPIGRVEEIAKVPLIHLDAPDTGWTDWRAWTRKLGYDGPLNSAHRVNNYTIALQAAQDDMGAVLGWEGLTSGLIASGKLVQLLPQTISSQLDFYVKLHNTSSDRAKLVFKWLGEAADGNI</sequence>
<dbReference type="EMBL" id="FNNP01000002">
    <property type="protein sequence ID" value="SDW96334.1"/>
    <property type="molecule type" value="Genomic_DNA"/>
</dbReference>
<dbReference type="InterPro" id="IPR036388">
    <property type="entry name" value="WH-like_DNA-bd_sf"/>
</dbReference>
<accession>A0A1H2XV48</accession>
<keyword evidence="3 6" id="KW-0238">DNA-binding</keyword>
<dbReference type="Proteomes" id="UP000183400">
    <property type="component" value="Unassembled WGS sequence"/>
</dbReference>
<dbReference type="STRING" id="985054.SAMN05444358_10256"/>
<dbReference type="PRINTS" id="PR00039">
    <property type="entry name" value="HTHLYSR"/>
</dbReference>
<dbReference type="SUPFAM" id="SSF46785">
    <property type="entry name" value="Winged helix' DNA-binding domain"/>
    <property type="match status" value="1"/>
</dbReference>
<protein>
    <submittedName>
        <fullName evidence="6">DNA-binding transcriptional regulator, LysR family</fullName>
    </submittedName>
</protein>
<keyword evidence="4" id="KW-0804">Transcription</keyword>
<evidence type="ECO:0000256" key="3">
    <source>
        <dbReference type="ARBA" id="ARBA00023125"/>
    </source>
</evidence>